<keyword evidence="2" id="KW-0732">Signal</keyword>
<keyword evidence="1" id="KW-1133">Transmembrane helix</keyword>
<comment type="caution">
    <text evidence="3">The sequence shown here is derived from an EMBL/GenBank/DDBJ whole genome shotgun (WGS) entry which is preliminary data.</text>
</comment>
<dbReference type="EMBL" id="CAXITT010000384">
    <property type="protein sequence ID" value="CAL1540492.1"/>
    <property type="molecule type" value="Genomic_DNA"/>
</dbReference>
<keyword evidence="1" id="KW-0472">Membrane</keyword>
<keyword evidence="4" id="KW-1185">Reference proteome</keyword>
<proteinExistence type="predicted"/>
<feature type="transmembrane region" description="Helical" evidence="1">
    <location>
        <begin position="163"/>
        <end position="187"/>
    </location>
</feature>
<organism evidence="3 4">
    <name type="scientific">Lymnaea stagnalis</name>
    <name type="common">Great pond snail</name>
    <name type="synonym">Helix stagnalis</name>
    <dbReference type="NCBI Taxonomy" id="6523"/>
    <lineage>
        <taxon>Eukaryota</taxon>
        <taxon>Metazoa</taxon>
        <taxon>Spiralia</taxon>
        <taxon>Lophotrochozoa</taxon>
        <taxon>Mollusca</taxon>
        <taxon>Gastropoda</taxon>
        <taxon>Heterobranchia</taxon>
        <taxon>Euthyneura</taxon>
        <taxon>Panpulmonata</taxon>
        <taxon>Hygrophila</taxon>
        <taxon>Lymnaeoidea</taxon>
        <taxon>Lymnaeidae</taxon>
        <taxon>Lymnaea</taxon>
    </lineage>
</organism>
<sequence length="209" mass="23615">MLLLWLVSLDVVAGLSRWEFHNVNLRDAEPKDEVMSFSPDMEGIRILDESMCRSTTTQVRFRLMPLKKEMRIVEKDKQEDFLKSPQPCNYTSHQSKCGVCWQSVCQSNISLPCKSLLGVSRWESTLELDVLIDQGVVVDCSVMCADIGFFEDDSYSGGNGITMVGIGFAIAIVLAIGLFLMLGVIIYHKRIARHFNDNSFIHPYKQEIG</sequence>
<gene>
    <name evidence="3" type="ORF">GSLYS_00014141001</name>
</gene>
<reference evidence="3 4" key="1">
    <citation type="submission" date="2024-04" db="EMBL/GenBank/DDBJ databases">
        <authorList>
            <consortium name="Genoscope - CEA"/>
            <person name="William W."/>
        </authorList>
    </citation>
    <scope>NUCLEOTIDE SEQUENCE [LARGE SCALE GENOMIC DNA]</scope>
</reference>
<feature type="chain" id="PRO_5043774486" evidence="2">
    <location>
        <begin position="19"/>
        <end position="209"/>
    </location>
</feature>
<evidence type="ECO:0000256" key="1">
    <source>
        <dbReference type="SAM" id="Phobius"/>
    </source>
</evidence>
<dbReference type="Proteomes" id="UP001497497">
    <property type="component" value="Unassembled WGS sequence"/>
</dbReference>
<dbReference type="AlphaFoldDB" id="A0AAV2I1G8"/>
<protein>
    <submittedName>
        <fullName evidence="3">Uncharacterized protein</fullName>
    </submittedName>
</protein>
<name>A0AAV2I1G8_LYMST</name>
<keyword evidence="1" id="KW-0812">Transmembrane</keyword>
<evidence type="ECO:0000313" key="3">
    <source>
        <dbReference type="EMBL" id="CAL1540492.1"/>
    </source>
</evidence>
<accession>A0AAV2I1G8</accession>
<evidence type="ECO:0000256" key="2">
    <source>
        <dbReference type="SAM" id="SignalP"/>
    </source>
</evidence>
<evidence type="ECO:0000313" key="4">
    <source>
        <dbReference type="Proteomes" id="UP001497497"/>
    </source>
</evidence>
<feature type="signal peptide" evidence="2">
    <location>
        <begin position="1"/>
        <end position="18"/>
    </location>
</feature>